<dbReference type="EMBL" id="BAABJX010000029">
    <property type="protein sequence ID" value="GAA4834060.1"/>
    <property type="molecule type" value="Genomic_DNA"/>
</dbReference>
<dbReference type="PANTHER" id="PTHR11136:SF0">
    <property type="entry name" value="DIHYDROFOLATE SYNTHETASE-RELATED"/>
    <property type="match status" value="1"/>
</dbReference>
<comment type="similarity">
    <text evidence="4 21">Belongs to the folylpolyglutamate synthase family.</text>
</comment>
<reference evidence="25" key="1">
    <citation type="journal article" date="2019" name="Int. J. Syst. Evol. Microbiol.">
        <title>The Global Catalogue of Microorganisms (GCM) 10K type strain sequencing project: providing services to taxonomists for standard genome sequencing and annotation.</title>
        <authorList>
            <consortium name="The Broad Institute Genomics Platform"/>
            <consortium name="The Broad Institute Genome Sequencing Center for Infectious Disease"/>
            <person name="Wu L."/>
            <person name="Ma J."/>
        </authorList>
    </citation>
    <scope>NUCLEOTIDE SEQUENCE [LARGE SCALE GENOMIC DNA]</scope>
    <source>
        <strain evidence="25">JCM 18326</strain>
    </source>
</reference>
<evidence type="ECO:0000256" key="21">
    <source>
        <dbReference type="PIRNR" id="PIRNR001563"/>
    </source>
</evidence>
<comment type="pathway">
    <text evidence="3">Cofactor biosynthesis; tetrahydrofolylpolyglutamate biosynthesis.</text>
</comment>
<evidence type="ECO:0000256" key="2">
    <source>
        <dbReference type="ARBA" id="ARBA00004799"/>
    </source>
</evidence>
<evidence type="ECO:0000256" key="9">
    <source>
        <dbReference type="ARBA" id="ARBA00022723"/>
    </source>
</evidence>
<evidence type="ECO:0000256" key="3">
    <source>
        <dbReference type="ARBA" id="ARBA00005150"/>
    </source>
</evidence>
<evidence type="ECO:0000256" key="10">
    <source>
        <dbReference type="ARBA" id="ARBA00022741"/>
    </source>
</evidence>
<evidence type="ECO:0000256" key="20">
    <source>
        <dbReference type="ARBA" id="ARBA00049161"/>
    </source>
</evidence>
<dbReference type="RefSeq" id="WP_345371282.1">
    <property type="nucleotide sequence ID" value="NZ_BAABJX010000029.1"/>
</dbReference>
<protein>
    <recommendedName>
        <fullName evidence="7">Dihydrofolate synthase/folylpolyglutamate synthase</fullName>
        <ecNumber evidence="5">6.3.2.12</ecNumber>
        <ecNumber evidence="6">6.3.2.17</ecNumber>
    </recommendedName>
    <alternativeName>
        <fullName evidence="16">Folylpoly-gamma-glutamate synthetase-dihydrofolate synthetase</fullName>
    </alternativeName>
    <alternativeName>
        <fullName evidence="14">Folylpolyglutamate synthetase</fullName>
    </alternativeName>
    <alternativeName>
        <fullName evidence="15">Tetrahydrofolylpolyglutamate synthase</fullName>
    </alternativeName>
</protein>
<keyword evidence="11 21" id="KW-0067">ATP-binding</keyword>
<dbReference type="Pfam" id="PF02875">
    <property type="entry name" value="Mur_ligase_C"/>
    <property type="match status" value="1"/>
</dbReference>
<dbReference type="Gene3D" id="3.40.1190.10">
    <property type="entry name" value="Mur-like, catalytic domain"/>
    <property type="match status" value="1"/>
</dbReference>
<evidence type="ECO:0000256" key="7">
    <source>
        <dbReference type="ARBA" id="ARBA00019357"/>
    </source>
</evidence>
<organism evidence="24 25">
    <name type="scientific">Algivirga pacifica</name>
    <dbReference type="NCBI Taxonomy" id="1162670"/>
    <lineage>
        <taxon>Bacteria</taxon>
        <taxon>Pseudomonadati</taxon>
        <taxon>Bacteroidota</taxon>
        <taxon>Cytophagia</taxon>
        <taxon>Cytophagales</taxon>
        <taxon>Flammeovirgaceae</taxon>
        <taxon>Algivirga</taxon>
    </lineage>
</organism>
<evidence type="ECO:0000313" key="24">
    <source>
        <dbReference type="EMBL" id="GAA4834060.1"/>
    </source>
</evidence>
<comment type="pathway">
    <text evidence="2">Cofactor biosynthesis; tetrahydrofolate biosynthesis; 7,8-dihydrofolate from 2-amino-4-hydroxy-6-hydroxymethyl-7,8-dihydropteridine diphosphate and 4-aminobenzoate: step 2/2.</text>
</comment>
<evidence type="ECO:0000256" key="11">
    <source>
        <dbReference type="ARBA" id="ARBA00022840"/>
    </source>
</evidence>
<dbReference type="InterPro" id="IPR018109">
    <property type="entry name" value="Folylpolyglutamate_synth_CS"/>
</dbReference>
<dbReference type="EC" id="6.3.2.17" evidence="6"/>
<keyword evidence="25" id="KW-1185">Reference proteome</keyword>
<comment type="catalytic activity">
    <reaction evidence="18">
        <text>10-formyltetrahydrofolyl-(gamma-L-Glu)(n) + L-glutamate + ATP = 10-formyltetrahydrofolyl-(gamma-L-Glu)(n+1) + ADP + phosphate + H(+)</text>
        <dbReference type="Rhea" id="RHEA:51904"/>
        <dbReference type="Rhea" id="RHEA-COMP:13088"/>
        <dbReference type="Rhea" id="RHEA-COMP:14300"/>
        <dbReference type="ChEBI" id="CHEBI:15378"/>
        <dbReference type="ChEBI" id="CHEBI:29985"/>
        <dbReference type="ChEBI" id="CHEBI:30616"/>
        <dbReference type="ChEBI" id="CHEBI:43474"/>
        <dbReference type="ChEBI" id="CHEBI:134413"/>
        <dbReference type="ChEBI" id="CHEBI:456216"/>
        <dbReference type="EC" id="6.3.2.17"/>
    </reaction>
</comment>
<dbReference type="PIRSF" id="PIRSF001563">
    <property type="entry name" value="Folylpolyglu_synth"/>
    <property type="match status" value="1"/>
</dbReference>
<dbReference type="NCBIfam" id="TIGR01499">
    <property type="entry name" value="folC"/>
    <property type="match status" value="1"/>
</dbReference>
<keyword evidence="9" id="KW-0479">Metal-binding</keyword>
<name>A0ABP9DC43_9BACT</name>
<evidence type="ECO:0000256" key="6">
    <source>
        <dbReference type="ARBA" id="ARBA00013025"/>
    </source>
</evidence>
<evidence type="ECO:0000259" key="22">
    <source>
        <dbReference type="Pfam" id="PF02875"/>
    </source>
</evidence>
<dbReference type="Proteomes" id="UP001500298">
    <property type="component" value="Unassembled WGS sequence"/>
</dbReference>
<dbReference type="InterPro" id="IPR001645">
    <property type="entry name" value="Folylpolyglutamate_synth"/>
</dbReference>
<evidence type="ECO:0000256" key="4">
    <source>
        <dbReference type="ARBA" id="ARBA00008276"/>
    </source>
</evidence>
<accession>A0ABP9DC43</accession>
<evidence type="ECO:0000256" key="18">
    <source>
        <dbReference type="ARBA" id="ARBA00047808"/>
    </source>
</evidence>
<keyword evidence="12" id="KW-0460">Magnesium</keyword>
<comment type="catalytic activity">
    <reaction evidence="19">
        <text>(6R)-5,10-methylenetetrahydrofolyl-(gamma-L-Glu)(n) + L-glutamate + ATP = (6R)-5,10-methylenetetrahydrofolyl-(gamma-L-Glu)(n+1) + ADP + phosphate + H(+)</text>
        <dbReference type="Rhea" id="RHEA:51912"/>
        <dbReference type="Rhea" id="RHEA-COMP:13257"/>
        <dbReference type="Rhea" id="RHEA-COMP:13258"/>
        <dbReference type="ChEBI" id="CHEBI:15378"/>
        <dbReference type="ChEBI" id="CHEBI:29985"/>
        <dbReference type="ChEBI" id="CHEBI:30616"/>
        <dbReference type="ChEBI" id="CHEBI:43474"/>
        <dbReference type="ChEBI" id="CHEBI:136572"/>
        <dbReference type="ChEBI" id="CHEBI:456216"/>
        <dbReference type="EC" id="6.3.2.17"/>
    </reaction>
</comment>
<dbReference type="Pfam" id="PF08245">
    <property type="entry name" value="Mur_ligase_M"/>
    <property type="match status" value="1"/>
</dbReference>
<evidence type="ECO:0000256" key="15">
    <source>
        <dbReference type="ARBA" id="ARBA00030592"/>
    </source>
</evidence>
<dbReference type="InterPro" id="IPR004101">
    <property type="entry name" value="Mur_ligase_C"/>
</dbReference>
<dbReference type="SUPFAM" id="SSF53623">
    <property type="entry name" value="MurD-like peptide ligases, catalytic domain"/>
    <property type="match status" value="1"/>
</dbReference>
<evidence type="ECO:0000256" key="19">
    <source>
        <dbReference type="ARBA" id="ARBA00049035"/>
    </source>
</evidence>
<evidence type="ECO:0000256" key="8">
    <source>
        <dbReference type="ARBA" id="ARBA00022598"/>
    </source>
</evidence>
<comment type="caution">
    <text evidence="24">The sequence shown here is derived from an EMBL/GenBank/DDBJ whole genome shotgun (WGS) entry which is preliminary data.</text>
</comment>
<dbReference type="InterPro" id="IPR036615">
    <property type="entry name" value="Mur_ligase_C_dom_sf"/>
</dbReference>
<comment type="catalytic activity">
    <reaction evidence="17">
        <text>(6S)-5,6,7,8-tetrahydrofolyl-(gamma-L-Glu)(n) + L-glutamate + ATP = (6S)-5,6,7,8-tetrahydrofolyl-(gamma-L-Glu)(n+1) + ADP + phosphate + H(+)</text>
        <dbReference type="Rhea" id="RHEA:10580"/>
        <dbReference type="Rhea" id="RHEA-COMP:14738"/>
        <dbReference type="Rhea" id="RHEA-COMP:14740"/>
        <dbReference type="ChEBI" id="CHEBI:15378"/>
        <dbReference type="ChEBI" id="CHEBI:29985"/>
        <dbReference type="ChEBI" id="CHEBI:30616"/>
        <dbReference type="ChEBI" id="CHEBI:43474"/>
        <dbReference type="ChEBI" id="CHEBI:141005"/>
        <dbReference type="ChEBI" id="CHEBI:456216"/>
        <dbReference type="EC" id="6.3.2.17"/>
    </reaction>
</comment>
<evidence type="ECO:0000313" key="25">
    <source>
        <dbReference type="Proteomes" id="UP001500298"/>
    </source>
</evidence>
<dbReference type="EC" id="6.3.2.12" evidence="5"/>
<evidence type="ECO:0000256" key="14">
    <source>
        <dbReference type="ARBA" id="ARBA00030048"/>
    </source>
</evidence>
<feature type="domain" description="Mur ligase C-terminal" evidence="22">
    <location>
        <begin position="300"/>
        <end position="417"/>
    </location>
</feature>
<evidence type="ECO:0000256" key="13">
    <source>
        <dbReference type="ARBA" id="ARBA00022909"/>
    </source>
</evidence>
<dbReference type="PROSITE" id="PS01012">
    <property type="entry name" value="FOLYLPOLYGLU_SYNT_2"/>
    <property type="match status" value="1"/>
</dbReference>
<dbReference type="PANTHER" id="PTHR11136">
    <property type="entry name" value="FOLYLPOLYGLUTAMATE SYNTHASE-RELATED"/>
    <property type="match status" value="1"/>
</dbReference>
<gene>
    <name evidence="24" type="ORF">GCM10023331_19100</name>
</gene>
<evidence type="ECO:0000256" key="12">
    <source>
        <dbReference type="ARBA" id="ARBA00022842"/>
    </source>
</evidence>
<feature type="domain" description="Mur ligase central" evidence="23">
    <location>
        <begin position="51"/>
        <end position="262"/>
    </location>
</feature>
<comment type="catalytic activity">
    <reaction evidence="20">
        <text>7,8-dihydropteroate + L-glutamate + ATP = 7,8-dihydrofolate + ADP + phosphate + H(+)</text>
        <dbReference type="Rhea" id="RHEA:23584"/>
        <dbReference type="ChEBI" id="CHEBI:15378"/>
        <dbReference type="ChEBI" id="CHEBI:17839"/>
        <dbReference type="ChEBI" id="CHEBI:29985"/>
        <dbReference type="ChEBI" id="CHEBI:30616"/>
        <dbReference type="ChEBI" id="CHEBI:43474"/>
        <dbReference type="ChEBI" id="CHEBI:57451"/>
        <dbReference type="ChEBI" id="CHEBI:456216"/>
        <dbReference type="EC" id="6.3.2.12"/>
    </reaction>
</comment>
<proteinExistence type="inferred from homology"/>
<evidence type="ECO:0000256" key="5">
    <source>
        <dbReference type="ARBA" id="ARBA00013023"/>
    </source>
</evidence>
<sequence length="426" mass="46946">MNYEQALEYMYSQLPMYQRVGGTAFKKDLTNTLALCEAMGNPQKKFKSIHIGGTNGKGSSSSFTAAILQRAGYKVGLYTSPHLQSFTERIRVNGQNLPEKEVVQFVEQYQELIEEVKPSFFEMTVAMAFEHFAKEQVDYAVIEVGLGGRLDSTNVIEPEACLITNIGMDHMDMLGDTPQAIAAEKAGIIKSKTPVVISQTQKEVSTVFMDKAKEVNAPITFGDRKYTVRDGVEGTIDVYKDGMLWGTEVNVGLKGKYQYYNLPGVLKLIDVLNPLLPKKIKKDDIIGGLENVVKLTAVKGRWQQLGTSPQIFCDVGHNEEGIKEIIKQIGSLSFQKLHMVLGVVKEKDLSKILTLLPEDATYYFCTPKVPRGLSATELQKAADQAGLKGIVIEDVKEAVATAKQEASVEDLIFIGGSTFVVAELDL</sequence>
<dbReference type="InterPro" id="IPR013221">
    <property type="entry name" value="Mur_ligase_cen"/>
</dbReference>
<evidence type="ECO:0000256" key="16">
    <source>
        <dbReference type="ARBA" id="ARBA00032510"/>
    </source>
</evidence>
<comment type="function">
    <text evidence="1">Functions in two distinct reactions of the de novo folate biosynthetic pathway. Catalyzes the addition of a glutamate residue to dihydropteroate (7,8-dihydropteroate or H2Pte) to form dihydrofolate (7,8-dihydrofolate monoglutamate or H2Pte-Glu). Also catalyzes successive additions of L-glutamate to tetrahydrofolate or 10-formyltetrahydrofolate or 5,10-methylenetetrahydrofolate, leading to folylpolyglutamate derivatives.</text>
</comment>
<evidence type="ECO:0000256" key="1">
    <source>
        <dbReference type="ARBA" id="ARBA00002714"/>
    </source>
</evidence>
<evidence type="ECO:0000259" key="23">
    <source>
        <dbReference type="Pfam" id="PF08245"/>
    </source>
</evidence>
<keyword evidence="8 21" id="KW-0436">Ligase</keyword>
<dbReference type="Gene3D" id="3.90.190.20">
    <property type="entry name" value="Mur ligase, C-terminal domain"/>
    <property type="match status" value="1"/>
</dbReference>
<dbReference type="InterPro" id="IPR036565">
    <property type="entry name" value="Mur-like_cat_sf"/>
</dbReference>
<keyword evidence="10 21" id="KW-0547">Nucleotide-binding</keyword>
<keyword evidence="13" id="KW-0289">Folate biosynthesis</keyword>
<evidence type="ECO:0000256" key="17">
    <source>
        <dbReference type="ARBA" id="ARBA00047493"/>
    </source>
</evidence>
<dbReference type="SUPFAM" id="SSF53244">
    <property type="entry name" value="MurD-like peptide ligases, peptide-binding domain"/>
    <property type="match status" value="1"/>
</dbReference>